<reference evidence="2" key="1">
    <citation type="journal article" date="2019" name="Int. J. Syst. Evol. Microbiol.">
        <title>The Global Catalogue of Microorganisms (GCM) 10K type strain sequencing project: providing services to taxonomists for standard genome sequencing and annotation.</title>
        <authorList>
            <consortium name="The Broad Institute Genomics Platform"/>
            <consortium name="The Broad Institute Genome Sequencing Center for Infectious Disease"/>
            <person name="Wu L."/>
            <person name="Ma J."/>
        </authorList>
    </citation>
    <scope>NUCLEOTIDE SEQUENCE [LARGE SCALE GENOMIC DNA]</scope>
    <source>
        <strain evidence="2">JCM 17939</strain>
    </source>
</reference>
<dbReference type="SUPFAM" id="SSF54285">
    <property type="entry name" value="MoaD/ThiS"/>
    <property type="match status" value="1"/>
</dbReference>
<protein>
    <submittedName>
        <fullName evidence="1">Molybdopterin converting factor subunit 1</fullName>
    </submittedName>
</protein>
<dbReference type="InterPro" id="IPR016155">
    <property type="entry name" value="Mopterin_synth/thiamin_S_b"/>
</dbReference>
<proteinExistence type="predicted"/>
<dbReference type="InterPro" id="IPR003749">
    <property type="entry name" value="ThiS/MoaD-like"/>
</dbReference>
<dbReference type="InterPro" id="IPR036563">
    <property type="entry name" value="MoaE_sf"/>
</dbReference>
<evidence type="ECO:0000313" key="2">
    <source>
        <dbReference type="Proteomes" id="UP001501442"/>
    </source>
</evidence>
<organism evidence="1 2">
    <name type="scientific">Actinoallomurus vinaceus</name>
    <dbReference type="NCBI Taxonomy" id="1080074"/>
    <lineage>
        <taxon>Bacteria</taxon>
        <taxon>Bacillati</taxon>
        <taxon>Actinomycetota</taxon>
        <taxon>Actinomycetes</taxon>
        <taxon>Streptosporangiales</taxon>
        <taxon>Thermomonosporaceae</taxon>
        <taxon>Actinoallomurus</taxon>
    </lineage>
</organism>
<comment type="caution">
    <text evidence="1">The sequence shown here is derived from an EMBL/GenBank/DDBJ whole genome shotgun (WGS) entry which is preliminary data.</text>
</comment>
<accession>A0ABP8UVK6</accession>
<dbReference type="Pfam" id="PF02597">
    <property type="entry name" value="ThiS"/>
    <property type="match status" value="1"/>
</dbReference>
<dbReference type="InterPro" id="IPR012675">
    <property type="entry name" value="Beta-grasp_dom_sf"/>
</dbReference>
<dbReference type="PANTHER" id="PTHR23404">
    <property type="entry name" value="MOLYBDOPTERIN SYNTHASE RELATED"/>
    <property type="match status" value="1"/>
</dbReference>
<dbReference type="Gene3D" id="3.10.20.30">
    <property type="match status" value="1"/>
</dbReference>
<dbReference type="Pfam" id="PF02391">
    <property type="entry name" value="MoaE"/>
    <property type="match status" value="1"/>
</dbReference>
<gene>
    <name evidence="1" type="primary">moaD</name>
    <name evidence="1" type="ORF">GCM10023196_106350</name>
</gene>
<keyword evidence="2" id="KW-1185">Reference proteome</keyword>
<dbReference type="CDD" id="cd00754">
    <property type="entry name" value="Ubl_MoaD"/>
    <property type="match status" value="1"/>
</dbReference>
<name>A0ABP8UVK6_9ACTN</name>
<dbReference type="InterPro" id="IPR003448">
    <property type="entry name" value="Mopterin_biosynth_MoaE"/>
</dbReference>
<dbReference type="SUPFAM" id="SSF54690">
    <property type="entry name" value="Molybdopterin synthase subunit MoaE"/>
    <property type="match status" value="1"/>
</dbReference>
<dbReference type="EMBL" id="BAABHK010000033">
    <property type="protein sequence ID" value="GAA4640522.1"/>
    <property type="molecule type" value="Genomic_DNA"/>
</dbReference>
<evidence type="ECO:0000313" key="1">
    <source>
        <dbReference type="EMBL" id="GAA4640522.1"/>
    </source>
</evidence>
<dbReference type="Gene3D" id="3.90.1170.40">
    <property type="entry name" value="Molybdopterin biosynthesis MoaE subunit"/>
    <property type="match status" value="1"/>
</dbReference>
<dbReference type="CDD" id="cd00756">
    <property type="entry name" value="MoaE"/>
    <property type="match status" value="1"/>
</dbReference>
<dbReference type="Proteomes" id="UP001501442">
    <property type="component" value="Unassembled WGS sequence"/>
</dbReference>
<sequence>MQVRVLYFGIVRERIANTREEPVTLPVGSSLKDLMSRLCGSHPGLDRMAAHLKLAVNEDIVDLQHRLTDGDVIALIPPVAGGAEPYCRITDQPLSLDEVLAAVSGPGKGGIVIFIGYVRDNSQGRPVNELEYEAYGSMAHRSLVEIVRQCESAAPGVGVAVAHRTGRLKVGEVVVIVAASAPHRGEAFQAARDCAERLKAETPIWKKEIGPDGEVWVETPDDLQLDGPVT</sequence>